<proteinExistence type="predicted"/>
<name>A0A0J9VCW1_FUSO4</name>
<dbReference type="VEuPathDB" id="FungiDB:FOXG_20085"/>
<gene>
    <name evidence="1" type="ORF">FOXG_20085</name>
</gene>
<protein>
    <submittedName>
        <fullName evidence="1">Uncharacterized protein</fullName>
    </submittedName>
</protein>
<reference evidence="1" key="2">
    <citation type="journal article" date="2010" name="Nature">
        <title>Comparative genomics reveals mobile pathogenicity chromosomes in Fusarium.</title>
        <authorList>
            <person name="Ma L.J."/>
            <person name="van der Does H.C."/>
            <person name="Borkovich K.A."/>
            <person name="Coleman J.J."/>
            <person name="Daboussi M.J."/>
            <person name="Di Pietro A."/>
            <person name="Dufresne M."/>
            <person name="Freitag M."/>
            <person name="Grabherr M."/>
            <person name="Henrissat B."/>
            <person name="Houterman P.M."/>
            <person name="Kang S."/>
            <person name="Shim W.B."/>
            <person name="Woloshuk C."/>
            <person name="Xie X."/>
            <person name="Xu J.R."/>
            <person name="Antoniw J."/>
            <person name="Baker S.E."/>
            <person name="Bluhm B.H."/>
            <person name="Breakspear A."/>
            <person name="Brown D.W."/>
            <person name="Butchko R.A."/>
            <person name="Chapman S."/>
            <person name="Coulson R."/>
            <person name="Coutinho P.M."/>
            <person name="Danchin E.G."/>
            <person name="Diener A."/>
            <person name="Gale L.R."/>
            <person name="Gardiner D.M."/>
            <person name="Goff S."/>
            <person name="Hammond-Kosack K.E."/>
            <person name="Hilburn K."/>
            <person name="Hua-Van A."/>
            <person name="Jonkers W."/>
            <person name="Kazan K."/>
            <person name="Kodira C.D."/>
            <person name="Koehrsen M."/>
            <person name="Kumar L."/>
            <person name="Lee Y.H."/>
            <person name="Li L."/>
            <person name="Manners J.M."/>
            <person name="Miranda-Saavedra D."/>
            <person name="Mukherjee M."/>
            <person name="Park G."/>
            <person name="Park J."/>
            <person name="Park S.Y."/>
            <person name="Proctor R.H."/>
            <person name="Regev A."/>
            <person name="Ruiz-Roldan M.C."/>
            <person name="Sain D."/>
            <person name="Sakthikumar S."/>
            <person name="Sykes S."/>
            <person name="Schwartz D.C."/>
            <person name="Turgeon B.G."/>
            <person name="Wapinski I."/>
            <person name="Yoder O."/>
            <person name="Young S."/>
            <person name="Zeng Q."/>
            <person name="Zhou S."/>
            <person name="Galagan J."/>
            <person name="Cuomo C.A."/>
            <person name="Kistler H.C."/>
            <person name="Rep M."/>
        </authorList>
    </citation>
    <scope>NUCLEOTIDE SEQUENCE [LARGE SCALE GENOMIC DNA]</scope>
    <source>
        <strain evidence="1">4287</strain>
    </source>
</reference>
<evidence type="ECO:0000313" key="2">
    <source>
        <dbReference type="Proteomes" id="UP000009097"/>
    </source>
</evidence>
<accession>A0A0J9VCW1</accession>
<dbReference type="GeneID" id="28960791"/>
<reference evidence="1" key="1">
    <citation type="submission" date="2007-04" db="EMBL/GenBank/DDBJ databases">
        <authorList>
            <consortium name="The Broad Institute Genome Sequencing Platform"/>
            <person name="Birren B."/>
            <person name="Lander E."/>
            <person name="Galagan J."/>
            <person name="Nusbaum C."/>
            <person name="Devon K."/>
            <person name="Ma L.-J."/>
            <person name="Jaffe D."/>
            <person name="Butler J."/>
            <person name="Alvarez P."/>
            <person name="Gnerre S."/>
            <person name="Grabherr M."/>
            <person name="Kleber M."/>
            <person name="Mauceli E."/>
            <person name="Brockman W."/>
            <person name="MacCallum I.A."/>
            <person name="Young S."/>
            <person name="LaButti K."/>
            <person name="DeCaprio D."/>
            <person name="Crawford M."/>
            <person name="Koehrsen M."/>
            <person name="Engels R."/>
            <person name="Montgomery P."/>
            <person name="Pearson M."/>
            <person name="Howarth C."/>
            <person name="Larson L."/>
            <person name="White J."/>
            <person name="O'Leary S."/>
            <person name="Kodira C."/>
            <person name="Zeng Q."/>
            <person name="Yandava C."/>
            <person name="Alvarado L."/>
            <person name="Kistler C."/>
            <person name="Shim W.-B."/>
            <person name="Kang S."/>
            <person name="Woloshuk C."/>
        </authorList>
    </citation>
    <scope>NUCLEOTIDE SEQUENCE</scope>
    <source>
        <strain evidence="1">4287</strain>
    </source>
</reference>
<dbReference type="AlphaFoldDB" id="A0A0J9VCW1"/>
<sequence>MYFCIVRKSSTLCKQDTARRYAKLVVYDTFRLDEVAASVPSQSSLSPSQQAFDRLKQPSRWLAEIFLSAEIVSYSLIGYRPSIQHSTLDLATQHI</sequence>
<dbReference type="EMBL" id="DS231707">
    <property type="protein sequence ID" value="KNB08895.1"/>
    <property type="molecule type" value="Genomic_DNA"/>
</dbReference>
<dbReference type="Proteomes" id="UP000009097">
    <property type="component" value="Unassembled WGS sequence"/>
</dbReference>
<dbReference type="RefSeq" id="XP_018246940.1">
    <property type="nucleotide sequence ID" value="XM_018400367.1"/>
</dbReference>
<dbReference type="KEGG" id="fox:FOXG_20085"/>
<organism evidence="1 2">
    <name type="scientific">Fusarium oxysporum f. sp. lycopersici (strain 4287 / CBS 123668 / FGSC 9935 / NRRL 34936)</name>
    <name type="common">Fusarium vascular wilt of tomato</name>
    <dbReference type="NCBI Taxonomy" id="426428"/>
    <lineage>
        <taxon>Eukaryota</taxon>
        <taxon>Fungi</taxon>
        <taxon>Dikarya</taxon>
        <taxon>Ascomycota</taxon>
        <taxon>Pezizomycotina</taxon>
        <taxon>Sordariomycetes</taxon>
        <taxon>Hypocreomycetidae</taxon>
        <taxon>Hypocreales</taxon>
        <taxon>Nectriaceae</taxon>
        <taxon>Fusarium</taxon>
        <taxon>Fusarium oxysporum species complex</taxon>
    </lineage>
</organism>
<evidence type="ECO:0000313" key="1">
    <source>
        <dbReference type="EMBL" id="KNB08895.1"/>
    </source>
</evidence>